<proteinExistence type="predicted"/>
<evidence type="ECO:0000256" key="6">
    <source>
        <dbReference type="SAM" id="Phobius"/>
    </source>
</evidence>
<keyword evidence="3 6" id="KW-0812">Transmembrane</keyword>
<evidence type="ECO:0000313" key="8">
    <source>
        <dbReference type="EMBL" id="WTU78727.1"/>
    </source>
</evidence>
<feature type="transmembrane region" description="Helical" evidence="6">
    <location>
        <begin position="317"/>
        <end position="336"/>
    </location>
</feature>
<dbReference type="PROSITE" id="PS50850">
    <property type="entry name" value="MFS"/>
    <property type="match status" value="1"/>
</dbReference>
<feature type="transmembrane region" description="Helical" evidence="6">
    <location>
        <begin position="41"/>
        <end position="63"/>
    </location>
</feature>
<dbReference type="InterPro" id="IPR011701">
    <property type="entry name" value="MFS"/>
</dbReference>
<dbReference type="EMBL" id="CP108264">
    <property type="protein sequence ID" value="WTU78727.1"/>
    <property type="molecule type" value="Genomic_DNA"/>
</dbReference>
<gene>
    <name evidence="8" type="ORF">OG327_14710</name>
</gene>
<feature type="transmembrane region" description="Helical" evidence="6">
    <location>
        <begin position="264"/>
        <end position="284"/>
    </location>
</feature>
<feature type="transmembrane region" description="Helical" evidence="6">
    <location>
        <begin position="95"/>
        <end position="118"/>
    </location>
</feature>
<dbReference type="PANTHER" id="PTHR43124">
    <property type="entry name" value="PURINE EFFLUX PUMP PBUE"/>
    <property type="match status" value="1"/>
</dbReference>
<feature type="transmembrane region" description="Helical" evidence="6">
    <location>
        <begin position="290"/>
        <end position="310"/>
    </location>
</feature>
<evidence type="ECO:0000256" key="3">
    <source>
        <dbReference type="ARBA" id="ARBA00022692"/>
    </source>
</evidence>
<dbReference type="Gene3D" id="1.20.1250.20">
    <property type="entry name" value="MFS general substrate transporter like domains"/>
    <property type="match status" value="2"/>
</dbReference>
<evidence type="ECO:0000256" key="5">
    <source>
        <dbReference type="ARBA" id="ARBA00023136"/>
    </source>
</evidence>
<dbReference type="NCBIfam" id="NF033135">
    <property type="entry name" value="cmx_cmrA"/>
    <property type="match status" value="1"/>
</dbReference>
<feature type="transmembrane region" description="Helical" evidence="6">
    <location>
        <begin position="202"/>
        <end position="225"/>
    </location>
</feature>
<comment type="subcellular location">
    <subcellularLocation>
        <location evidence="1">Cell membrane</location>
        <topology evidence="1">Multi-pass membrane protein</topology>
    </subcellularLocation>
</comment>
<evidence type="ECO:0000256" key="2">
    <source>
        <dbReference type="ARBA" id="ARBA00022475"/>
    </source>
</evidence>
<keyword evidence="5 6" id="KW-0472">Membrane</keyword>
<reference evidence="8" key="1">
    <citation type="submission" date="2022-10" db="EMBL/GenBank/DDBJ databases">
        <title>The complete genomes of actinobacterial strains from the NBC collection.</title>
        <authorList>
            <person name="Joergensen T.S."/>
            <person name="Alvarez Arevalo M."/>
            <person name="Sterndorff E.B."/>
            <person name="Faurdal D."/>
            <person name="Vuksanovic O."/>
            <person name="Mourched A.-S."/>
            <person name="Charusanti P."/>
            <person name="Shaw S."/>
            <person name="Blin K."/>
            <person name="Weber T."/>
        </authorList>
    </citation>
    <scope>NUCLEOTIDE SEQUENCE</scope>
    <source>
        <strain evidence="8">NBC_00049</strain>
    </source>
</reference>
<dbReference type="CDD" id="cd17324">
    <property type="entry name" value="MFS_NepI_like"/>
    <property type="match status" value="1"/>
</dbReference>
<dbReference type="InterPro" id="IPR050189">
    <property type="entry name" value="MFS_Efflux_Transporters"/>
</dbReference>
<feature type="domain" description="Major facilitator superfamily (MFS) profile" evidence="7">
    <location>
        <begin position="4"/>
        <end position="380"/>
    </location>
</feature>
<dbReference type="GO" id="GO:0022857">
    <property type="term" value="F:transmembrane transporter activity"/>
    <property type="evidence" value="ECO:0007669"/>
    <property type="project" value="InterPro"/>
</dbReference>
<feature type="transmembrane region" description="Helical" evidence="6">
    <location>
        <begin position="70"/>
        <end position="89"/>
    </location>
</feature>
<dbReference type="InterPro" id="IPR036259">
    <property type="entry name" value="MFS_trans_sf"/>
</dbReference>
<dbReference type="PANTHER" id="PTHR43124:SF3">
    <property type="entry name" value="CHLORAMPHENICOL EFFLUX PUMP RV0191"/>
    <property type="match status" value="1"/>
</dbReference>
<dbReference type="SUPFAM" id="SSF103473">
    <property type="entry name" value="MFS general substrate transporter"/>
    <property type="match status" value="1"/>
</dbReference>
<dbReference type="Pfam" id="PF07690">
    <property type="entry name" value="MFS_1"/>
    <property type="match status" value="1"/>
</dbReference>
<keyword evidence="2" id="KW-1003">Cell membrane</keyword>
<sequence>MPVAVYVLGLSVFALGTSEFMLSGLLPPIAADMDVTIPQAGLLISAFAIGMVVGAPLLAVATLRLPRRTTLVTLISLFGLGQVAGALAPSYELLFASRIISALACAGFWAVGAAVAIAMVDKDQRARAMAVMIGGLSIANVLGVPAGAFLGEHLGWRAAFWSVGAASAVALAGILALIPKIPLPAEKPLLGRELRIYRDRQVWLSIGITALAAGGVFCAFSYLSPLLTDVAGLDSKWVPWILGLFGIGALVGTTIGGRIADAHLFGVMIWGITASTVFLAALALLASTAVAAVALSFLLGVSAFFTAPALNARMFNVAGAAPTLAGATTTAAFNLGNTGGPWLGGTVIDADLGFSATAWAGAAMTVTAIALAVIALRLDRRTPVPTRIVASSPAALAGTPERV</sequence>
<feature type="transmembrane region" description="Helical" evidence="6">
    <location>
        <begin position="237"/>
        <end position="257"/>
    </location>
</feature>
<dbReference type="AlphaFoldDB" id="A0AAU2K3D6"/>
<evidence type="ECO:0000259" key="7">
    <source>
        <dbReference type="PROSITE" id="PS50850"/>
    </source>
</evidence>
<feature type="transmembrane region" description="Helical" evidence="6">
    <location>
        <begin position="130"/>
        <end position="150"/>
    </location>
</feature>
<dbReference type="InterPro" id="IPR020846">
    <property type="entry name" value="MFS_dom"/>
</dbReference>
<evidence type="ECO:0000256" key="4">
    <source>
        <dbReference type="ARBA" id="ARBA00022989"/>
    </source>
</evidence>
<accession>A0AAU2K3D6</accession>
<keyword evidence="4 6" id="KW-1133">Transmembrane helix</keyword>
<dbReference type="GO" id="GO:0005886">
    <property type="term" value="C:plasma membrane"/>
    <property type="evidence" value="ECO:0007669"/>
    <property type="project" value="UniProtKB-SubCell"/>
</dbReference>
<evidence type="ECO:0000256" key="1">
    <source>
        <dbReference type="ARBA" id="ARBA00004651"/>
    </source>
</evidence>
<organism evidence="8">
    <name type="scientific">Streptomyces sp. NBC_00049</name>
    <dbReference type="NCBI Taxonomy" id="2903617"/>
    <lineage>
        <taxon>Bacteria</taxon>
        <taxon>Bacillati</taxon>
        <taxon>Actinomycetota</taxon>
        <taxon>Actinomycetes</taxon>
        <taxon>Kitasatosporales</taxon>
        <taxon>Streptomycetaceae</taxon>
        <taxon>Streptomyces</taxon>
    </lineage>
</organism>
<protein>
    <submittedName>
        <fullName evidence="8">MFS transporter</fullName>
    </submittedName>
</protein>
<feature type="transmembrane region" description="Helical" evidence="6">
    <location>
        <begin position="156"/>
        <end position="181"/>
    </location>
</feature>
<feature type="transmembrane region" description="Helical" evidence="6">
    <location>
        <begin position="356"/>
        <end position="378"/>
    </location>
</feature>
<name>A0AAU2K3D6_9ACTN</name>